<evidence type="ECO:0000256" key="3">
    <source>
        <dbReference type="ARBA" id="ARBA00007496"/>
    </source>
</evidence>
<keyword evidence="12" id="KW-0378">Hydrolase</keyword>
<name>A0A8J6DLJ3_GALPY</name>
<reference evidence="23" key="1">
    <citation type="journal article" date="2021" name="Evol. Appl.">
        <title>The genome of the Pyrenean desman and the effects of bottlenecks and inbreeding on the genomic landscape of an endangered species.</title>
        <authorList>
            <person name="Escoda L."/>
            <person name="Castresana J."/>
        </authorList>
    </citation>
    <scope>NUCLEOTIDE SEQUENCE</scope>
    <source>
        <strain evidence="23">IBE-C5619</strain>
    </source>
</reference>
<keyword evidence="15" id="KW-0238">DNA-binding</keyword>
<comment type="caution">
    <text evidence="23">The sequence shown here is derived from an EMBL/GenBank/DDBJ whole genome shotgun (WGS) entry which is preliminary data.</text>
</comment>
<feature type="compositionally biased region" description="Gly residues" evidence="21">
    <location>
        <begin position="1"/>
        <end position="14"/>
    </location>
</feature>
<dbReference type="PANTHER" id="PTHR15107:SF4">
    <property type="entry name" value="DNA ENDONUCLEASE RBBP8"/>
    <property type="match status" value="1"/>
</dbReference>
<feature type="region of interest" description="Disordered" evidence="21">
    <location>
        <begin position="164"/>
        <end position="220"/>
    </location>
</feature>
<organism evidence="23 24">
    <name type="scientific">Galemys pyrenaicus</name>
    <name type="common">Iberian desman</name>
    <name type="synonym">Pyrenean desman</name>
    <dbReference type="NCBI Taxonomy" id="202257"/>
    <lineage>
        <taxon>Eukaryota</taxon>
        <taxon>Metazoa</taxon>
        <taxon>Chordata</taxon>
        <taxon>Craniata</taxon>
        <taxon>Vertebrata</taxon>
        <taxon>Euteleostomi</taxon>
        <taxon>Mammalia</taxon>
        <taxon>Eutheria</taxon>
        <taxon>Laurasiatheria</taxon>
        <taxon>Eulipotyphla</taxon>
        <taxon>Talpidae</taxon>
        <taxon>Galemys</taxon>
    </lineage>
</organism>
<keyword evidence="24" id="KW-1185">Reference proteome</keyword>
<feature type="compositionally biased region" description="Polar residues" evidence="21">
    <location>
        <begin position="303"/>
        <end position="316"/>
    </location>
</feature>
<keyword evidence="17" id="KW-0539">Nucleus</keyword>
<evidence type="ECO:0000256" key="7">
    <source>
        <dbReference type="ARBA" id="ARBA00022618"/>
    </source>
</evidence>
<keyword evidence="5" id="KW-0158">Chromosome</keyword>
<sequence>MQSGSEGGGMGGGKKPSDKEKLQLSTCDLASNEFKKTWLTLKELHDKELQRLQAKLTSLRKERLADGRWTGSIAKIKELTEQQKVLSGTIHDLRDQLSTRICDRCSVNETYRNTLQQEFYDIQQQNLKFISELTAERNKLREENKKLSEKLKLSQKQLVKSSTDSDVDFVPTTQRKMPDYSLPRQGTSMHLPSKVIKQPHTDQMKSGGKKEPPQSSSFPAPLCSQNVFDVPETSFEKTFYGGKAAIGGSGNQKFTTNFPLSSTFSSQRGFGFQGAANLPEDKLKRKQRSTQNPAMQKCDTHSDFSWNISSVSTGENPATHVASETSEENMPDCNRSLFPPFTPRMERPSLSVFPLDYTLRSSGKRRLSINLARPSTGFSVRDDSSQPPSKEQSTLRKNTAESTSAVYTKPQSDTPSCTVGSTLKRKARVQTEKRGK</sequence>
<feature type="domain" description="DNA endonuclease Ctp1 N-terminal" evidence="22">
    <location>
        <begin position="34"/>
        <end position="152"/>
    </location>
</feature>
<keyword evidence="16" id="KW-0234">DNA repair</keyword>
<feature type="coiled-coil region" evidence="20">
    <location>
        <begin position="130"/>
        <end position="157"/>
    </location>
</feature>
<keyword evidence="7" id="KW-0132">Cell division</keyword>
<evidence type="ECO:0000256" key="9">
    <source>
        <dbReference type="ARBA" id="ARBA00022759"/>
    </source>
</evidence>
<evidence type="ECO:0000256" key="19">
    <source>
        <dbReference type="ARBA" id="ARBA00023306"/>
    </source>
</evidence>
<dbReference type="GO" id="GO:0005634">
    <property type="term" value="C:nucleus"/>
    <property type="evidence" value="ECO:0007669"/>
    <property type="project" value="UniProtKB-SubCell"/>
</dbReference>
<feature type="compositionally biased region" description="Polar residues" evidence="21">
    <location>
        <begin position="385"/>
        <end position="421"/>
    </location>
</feature>
<feature type="region of interest" description="Disordered" evidence="21">
    <location>
        <begin position="1"/>
        <end position="22"/>
    </location>
</feature>
<dbReference type="GO" id="GO:0005694">
    <property type="term" value="C:chromosome"/>
    <property type="evidence" value="ECO:0007669"/>
    <property type="project" value="UniProtKB-SubCell"/>
</dbReference>
<dbReference type="Pfam" id="PF10482">
    <property type="entry name" value="CtIP_N"/>
    <property type="match status" value="1"/>
</dbReference>
<gene>
    <name evidence="23" type="ORF">J0S82_007634</name>
</gene>
<feature type="compositionally biased region" description="Basic and acidic residues" evidence="21">
    <location>
        <begin position="199"/>
        <end position="212"/>
    </location>
</feature>
<evidence type="ECO:0000256" key="10">
    <source>
        <dbReference type="ARBA" id="ARBA00022763"/>
    </source>
</evidence>
<accession>A0A8J6DLJ3</accession>
<dbReference type="GO" id="GO:0051321">
    <property type="term" value="P:meiotic cell cycle"/>
    <property type="evidence" value="ECO:0007669"/>
    <property type="project" value="UniProtKB-KW"/>
</dbReference>
<keyword evidence="11" id="KW-0498">Mitosis</keyword>
<evidence type="ECO:0000256" key="5">
    <source>
        <dbReference type="ARBA" id="ARBA00022454"/>
    </source>
</evidence>
<comment type="subcellular location">
    <subcellularLocation>
        <location evidence="2">Chromosome</location>
    </subcellularLocation>
    <subcellularLocation>
        <location evidence="1">Nucleus</location>
    </subcellularLocation>
</comment>
<evidence type="ECO:0000256" key="18">
    <source>
        <dbReference type="ARBA" id="ARBA00023254"/>
    </source>
</evidence>
<keyword evidence="8" id="KW-0540">Nuclease</keyword>
<evidence type="ECO:0000259" key="22">
    <source>
        <dbReference type="Pfam" id="PF10482"/>
    </source>
</evidence>
<dbReference type="GO" id="GO:0003684">
    <property type="term" value="F:damaged DNA binding"/>
    <property type="evidence" value="ECO:0007669"/>
    <property type="project" value="TreeGrafter"/>
</dbReference>
<keyword evidence="6" id="KW-0597">Phosphoprotein</keyword>
<feature type="region of interest" description="Disordered" evidence="21">
    <location>
        <begin position="271"/>
        <end position="333"/>
    </location>
</feature>
<keyword evidence="18" id="KW-0469">Meiosis</keyword>
<evidence type="ECO:0000256" key="16">
    <source>
        <dbReference type="ARBA" id="ARBA00023204"/>
    </source>
</evidence>
<evidence type="ECO:0000256" key="6">
    <source>
        <dbReference type="ARBA" id="ARBA00022553"/>
    </source>
</evidence>
<evidence type="ECO:0000313" key="24">
    <source>
        <dbReference type="Proteomes" id="UP000700334"/>
    </source>
</evidence>
<keyword evidence="19" id="KW-0131">Cell cycle</keyword>
<dbReference type="EMBL" id="JAGFMF010011865">
    <property type="protein sequence ID" value="KAG8510653.1"/>
    <property type="molecule type" value="Genomic_DNA"/>
</dbReference>
<dbReference type="GO" id="GO:0016787">
    <property type="term" value="F:hydrolase activity"/>
    <property type="evidence" value="ECO:0007669"/>
    <property type="project" value="UniProtKB-KW"/>
</dbReference>
<evidence type="ECO:0000256" key="1">
    <source>
        <dbReference type="ARBA" id="ARBA00004123"/>
    </source>
</evidence>
<proteinExistence type="inferred from homology"/>
<keyword evidence="9 23" id="KW-0255">Endonuclease</keyword>
<evidence type="ECO:0000256" key="15">
    <source>
        <dbReference type="ARBA" id="ARBA00023125"/>
    </source>
</evidence>
<evidence type="ECO:0000256" key="17">
    <source>
        <dbReference type="ARBA" id="ARBA00023242"/>
    </source>
</evidence>
<evidence type="ECO:0000256" key="13">
    <source>
        <dbReference type="ARBA" id="ARBA00022833"/>
    </source>
</evidence>
<dbReference type="Proteomes" id="UP000700334">
    <property type="component" value="Unassembled WGS sequence"/>
</dbReference>
<evidence type="ECO:0000256" key="11">
    <source>
        <dbReference type="ARBA" id="ARBA00022776"/>
    </source>
</evidence>
<keyword evidence="13" id="KW-0862">Zinc</keyword>
<keyword evidence="14 20" id="KW-0175">Coiled coil</keyword>
<evidence type="ECO:0000256" key="14">
    <source>
        <dbReference type="ARBA" id="ARBA00023054"/>
    </source>
</evidence>
<feature type="coiled-coil region" evidence="20">
    <location>
        <begin position="42"/>
        <end position="96"/>
    </location>
</feature>
<dbReference type="OrthoDB" id="9808926at2759"/>
<dbReference type="PANTHER" id="PTHR15107">
    <property type="entry name" value="RETINOBLASTOMA BINDING PROTEIN 8"/>
    <property type="match status" value="1"/>
</dbReference>
<evidence type="ECO:0000256" key="2">
    <source>
        <dbReference type="ARBA" id="ARBA00004286"/>
    </source>
</evidence>
<dbReference type="GO" id="GO:0004519">
    <property type="term" value="F:endonuclease activity"/>
    <property type="evidence" value="ECO:0007669"/>
    <property type="project" value="UniProtKB-KW"/>
</dbReference>
<feature type="region of interest" description="Disordered" evidence="21">
    <location>
        <begin position="373"/>
        <end position="436"/>
    </location>
</feature>
<dbReference type="AlphaFoldDB" id="A0A8J6DLJ3"/>
<evidence type="ECO:0000256" key="20">
    <source>
        <dbReference type="SAM" id="Coils"/>
    </source>
</evidence>
<evidence type="ECO:0000256" key="12">
    <source>
        <dbReference type="ARBA" id="ARBA00022801"/>
    </source>
</evidence>
<dbReference type="InterPro" id="IPR033316">
    <property type="entry name" value="RBBP8-like"/>
</dbReference>
<dbReference type="GO" id="GO:0010792">
    <property type="term" value="P:DNA double-strand break processing involved in repair via single-strand annealing"/>
    <property type="evidence" value="ECO:0007669"/>
    <property type="project" value="TreeGrafter"/>
</dbReference>
<evidence type="ECO:0000256" key="4">
    <source>
        <dbReference type="ARBA" id="ARBA00020680"/>
    </source>
</evidence>
<keyword evidence="10" id="KW-0227">DNA damage</keyword>
<dbReference type="InterPro" id="IPR019518">
    <property type="entry name" value="CtIP_N"/>
</dbReference>
<evidence type="ECO:0000256" key="8">
    <source>
        <dbReference type="ARBA" id="ARBA00022722"/>
    </source>
</evidence>
<evidence type="ECO:0000256" key="21">
    <source>
        <dbReference type="SAM" id="MobiDB-lite"/>
    </source>
</evidence>
<comment type="similarity">
    <text evidence="3">Belongs to the COM1/SAE2/CtIP family.</text>
</comment>
<protein>
    <recommendedName>
        <fullName evidence="4">DNA endonuclease RBBP8</fullName>
    </recommendedName>
</protein>
<evidence type="ECO:0000313" key="23">
    <source>
        <dbReference type="EMBL" id="KAG8510653.1"/>
    </source>
</evidence>
<dbReference type="GO" id="GO:0051301">
    <property type="term" value="P:cell division"/>
    <property type="evidence" value="ECO:0007669"/>
    <property type="project" value="UniProtKB-KW"/>
</dbReference>